<organism evidence="8 9">
    <name type="scientific">Tanacetum coccineum</name>
    <dbReference type="NCBI Taxonomy" id="301880"/>
    <lineage>
        <taxon>Eukaryota</taxon>
        <taxon>Viridiplantae</taxon>
        <taxon>Streptophyta</taxon>
        <taxon>Embryophyta</taxon>
        <taxon>Tracheophyta</taxon>
        <taxon>Spermatophyta</taxon>
        <taxon>Magnoliopsida</taxon>
        <taxon>eudicotyledons</taxon>
        <taxon>Gunneridae</taxon>
        <taxon>Pentapetalae</taxon>
        <taxon>asterids</taxon>
        <taxon>campanulids</taxon>
        <taxon>Asterales</taxon>
        <taxon>Asteraceae</taxon>
        <taxon>Asteroideae</taxon>
        <taxon>Anthemideae</taxon>
        <taxon>Anthemidinae</taxon>
        <taxon>Tanacetum</taxon>
    </lineage>
</organism>
<keyword evidence="2" id="KW-0333">Golgi apparatus</keyword>
<evidence type="ECO:0000256" key="5">
    <source>
        <dbReference type="SAM" id="MobiDB-lite"/>
    </source>
</evidence>
<accession>A0ABQ5CHI5</accession>
<dbReference type="InterPro" id="IPR016024">
    <property type="entry name" value="ARM-type_fold"/>
</dbReference>
<dbReference type="EMBL" id="BQNB010014266">
    <property type="protein sequence ID" value="GJT26119.1"/>
    <property type="molecule type" value="Genomic_DNA"/>
</dbReference>
<name>A0ABQ5CHI5_9ASTR</name>
<sequence>MVMVMVVREMLKNRVVWIKCLIEVMKKMDLVSGYKGVVGLVFGNEDSNDDRLVFIFSPVESYLGSGNSSSLSMTDILYRLHDSYVERLLDCISNGKLAEDKRNAMAELQAIVAESHSAQLAFGTMGFPVLFGVLKERDDVEMRRRGRPKLRWEDRLKLDMKELLLWTDRISICGLGLVVLFVTSLFRYMLVHVIAHLHTYTGGRSPWKWSLYSRVYPGGRGRICLHFTSPIPRSGGIGYVVVRGAVETLLSALTPTRHAKSHSNEVQPAVMNADLLSRDEQNISLLLNVLSEDDFYVRYYTLQLLTALLTNSHVRLQEAILTIPRGITTLVDMLMEREVIRNEALLLLTYLTREAEEIQKILVFEGAFEKIFSIINEEGGSDGGVVVQDCLELLNNLVRSNSSNQVLLRETIGFDSLVSIVKLRGSTKFSQQKTINLLCILETIRLLLNGGSDADPAKDINRKTNKTALVQRKVLDHLLMLGVESQRAPVAVRCAAFRCIGDLIFGHSQNLDILASKFLGDEPQVEPALNSILRIILRTISMQEFIAADYVFKSFCEQNADGQSMLASTLIPQPFSMTHAPFEEDVNMSFGSMLLHGLTSSEHDGDLETSCRAASVLSYVLKDNIHCKEKVLKIELESPMPSLGTPEPLLHRMLRYLAVASSKKGKDGKSTTPTNSYVQLIILKLLVTWLSDCPNAVHLFLASSPHTTFLVELVLNGDATVCVRGLAAVLIGECAIFNKAIESGKDAFSIVDIISQKIGLTAYFTRLDEMQKSFVFSSAKPAQSHQSLTTTNANSMAEMEDVEDDQASEHKNEDHPILAEIFDSQFVDFINNLEIGIRDGIVKLYSHPKGDVSVVPAEIEQRKDEADVDYIKRLKSFLGKQCSEIQDLLSRNATLAEDVANTGGGGSSQTEPRPNGGSERVQIESLRRDLQEASQRIEILKAEKSKIETEASSYRTLSTKTENDLKSLSDAYNSLEQANFHLENEIKALKKGGVTPSVDIEAIKAEAKEEAQKESEAELGDLLVCLGQEQSKVEKLSERLLELGEDVDALLEGIGAAEEEDGDEDDDGDDEDDK</sequence>
<dbReference type="SUPFAM" id="SSF48371">
    <property type="entry name" value="ARM repeat"/>
    <property type="match status" value="1"/>
</dbReference>
<dbReference type="Proteomes" id="UP001151760">
    <property type="component" value="Unassembled WGS sequence"/>
</dbReference>
<feature type="region of interest" description="Disordered" evidence="5">
    <location>
        <begin position="1051"/>
        <end position="1074"/>
    </location>
</feature>
<dbReference type="PANTHER" id="PTHR10013:SF0">
    <property type="entry name" value="GENERAL VESICULAR TRANSPORT FACTOR P115"/>
    <property type="match status" value="1"/>
</dbReference>
<dbReference type="InterPro" id="IPR006955">
    <property type="entry name" value="Uso1_p115_C"/>
</dbReference>
<dbReference type="Gene3D" id="1.25.10.10">
    <property type="entry name" value="Leucine-rich Repeat Variant"/>
    <property type="match status" value="2"/>
</dbReference>
<feature type="compositionally biased region" description="Acidic residues" evidence="5">
    <location>
        <begin position="1057"/>
        <end position="1074"/>
    </location>
</feature>
<evidence type="ECO:0000256" key="2">
    <source>
        <dbReference type="ARBA" id="ARBA00023034"/>
    </source>
</evidence>
<dbReference type="InterPro" id="IPR024095">
    <property type="entry name" value="Vesicle_P115"/>
</dbReference>
<feature type="domain" description="Uso1/p115-like vesicle tethering protein C-terminal" evidence="7">
    <location>
        <begin position="943"/>
        <end position="1071"/>
    </location>
</feature>
<dbReference type="Pfam" id="PF04871">
    <property type="entry name" value="Uso1_p115_C"/>
    <property type="match status" value="1"/>
</dbReference>
<comment type="subcellular location">
    <subcellularLocation>
        <location evidence="1">Golgi apparatus</location>
    </subcellularLocation>
</comment>
<evidence type="ECO:0000256" key="3">
    <source>
        <dbReference type="ARBA" id="ARBA00023054"/>
    </source>
</evidence>
<comment type="caution">
    <text evidence="8">The sequence shown here is derived from an EMBL/GenBank/DDBJ whole genome shotgun (WGS) entry which is preliminary data.</text>
</comment>
<feature type="domain" description="Vesicle tethering protein Uso1/P115-like head" evidence="6">
    <location>
        <begin position="527"/>
        <end position="837"/>
    </location>
</feature>
<keyword evidence="9" id="KW-1185">Reference proteome</keyword>
<evidence type="ECO:0000259" key="6">
    <source>
        <dbReference type="Pfam" id="PF04869"/>
    </source>
</evidence>
<evidence type="ECO:0000259" key="7">
    <source>
        <dbReference type="Pfam" id="PF04871"/>
    </source>
</evidence>
<dbReference type="PANTHER" id="PTHR10013">
    <property type="entry name" value="GENERAL VESICULAR TRANSPORT FACTOR P115"/>
    <property type="match status" value="1"/>
</dbReference>
<feature type="coiled-coil region" evidence="4">
    <location>
        <begin position="923"/>
        <end position="992"/>
    </location>
</feature>
<dbReference type="InterPro" id="IPR011989">
    <property type="entry name" value="ARM-like"/>
</dbReference>
<gene>
    <name evidence="8" type="ORF">Tco_0906394</name>
</gene>
<dbReference type="InterPro" id="IPR006953">
    <property type="entry name" value="Vesicle_Uso1_P115_head"/>
</dbReference>
<feature type="region of interest" description="Disordered" evidence="5">
    <location>
        <begin position="898"/>
        <end position="920"/>
    </location>
</feature>
<evidence type="ECO:0000313" key="9">
    <source>
        <dbReference type="Proteomes" id="UP001151760"/>
    </source>
</evidence>
<proteinExistence type="predicted"/>
<evidence type="ECO:0000256" key="1">
    <source>
        <dbReference type="ARBA" id="ARBA00004555"/>
    </source>
</evidence>
<evidence type="ECO:0000256" key="4">
    <source>
        <dbReference type="SAM" id="Coils"/>
    </source>
</evidence>
<dbReference type="Pfam" id="PF04869">
    <property type="entry name" value="Uso1_p115_head"/>
    <property type="match status" value="1"/>
</dbReference>
<evidence type="ECO:0000313" key="8">
    <source>
        <dbReference type="EMBL" id="GJT26119.1"/>
    </source>
</evidence>
<reference evidence="8" key="1">
    <citation type="journal article" date="2022" name="Int. J. Mol. Sci.">
        <title>Draft Genome of Tanacetum Coccineum: Genomic Comparison of Closely Related Tanacetum-Family Plants.</title>
        <authorList>
            <person name="Yamashiro T."/>
            <person name="Shiraishi A."/>
            <person name="Nakayama K."/>
            <person name="Satake H."/>
        </authorList>
    </citation>
    <scope>NUCLEOTIDE SEQUENCE</scope>
</reference>
<reference evidence="8" key="2">
    <citation type="submission" date="2022-01" db="EMBL/GenBank/DDBJ databases">
        <authorList>
            <person name="Yamashiro T."/>
            <person name="Shiraishi A."/>
            <person name="Satake H."/>
            <person name="Nakayama K."/>
        </authorList>
    </citation>
    <scope>NUCLEOTIDE SEQUENCE</scope>
</reference>
<protein>
    <submittedName>
        <fullName evidence="8">Armadillo-like helical domain-containing protein</fullName>
    </submittedName>
</protein>
<keyword evidence="3 4" id="KW-0175">Coiled coil</keyword>